<evidence type="ECO:0000313" key="2">
    <source>
        <dbReference type="Proteomes" id="UP000325713"/>
    </source>
</evidence>
<protein>
    <submittedName>
        <fullName evidence="1">Uncharacterized protein</fullName>
    </submittedName>
</protein>
<dbReference type="KEGG" id="nzl:D0T92_05850"/>
<dbReference type="AlphaFoldDB" id="A0A5J6Q2P1"/>
<dbReference type="OrthoDB" id="8612858at2"/>
<proteinExistence type="predicted"/>
<accession>A0A5J6Q2P1</accession>
<name>A0A5J6Q2P1_9NEIS</name>
<evidence type="ECO:0000313" key="1">
    <source>
        <dbReference type="EMBL" id="QEY27170.1"/>
    </source>
</evidence>
<organism evidence="1 2">
    <name type="scientific">Neisseria zalophi</name>
    <dbReference type="NCBI Taxonomy" id="640030"/>
    <lineage>
        <taxon>Bacteria</taxon>
        <taxon>Pseudomonadati</taxon>
        <taxon>Pseudomonadota</taxon>
        <taxon>Betaproteobacteria</taxon>
        <taxon>Neisseriales</taxon>
        <taxon>Neisseriaceae</taxon>
        <taxon>Neisseria</taxon>
    </lineage>
</organism>
<dbReference type="EMBL" id="CP031700">
    <property type="protein sequence ID" value="QEY27170.1"/>
    <property type="molecule type" value="Genomic_DNA"/>
</dbReference>
<gene>
    <name evidence="1" type="ORF">D0T92_05850</name>
</gene>
<sequence>MTARLDDFYPNCDIRPLNLTRKQRSELSSIRKEYKKALDKSMRRDDRINKNRRRDIIRILSDERFNKEDTRDYVEKRYLASMDFAVDELSIQHRFYKMLNPAQQQYWLNACLK</sequence>
<keyword evidence="2" id="KW-1185">Reference proteome</keyword>
<dbReference type="Gene3D" id="1.20.120.1490">
    <property type="match status" value="1"/>
</dbReference>
<reference evidence="1 2" key="1">
    <citation type="submission" date="2018-08" db="EMBL/GenBank/DDBJ databases">
        <title>Neisseria zalophi ATCC BAA-2455 complete genome.</title>
        <authorList>
            <person name="Veseli I.A."/>
            <person name="Buttler R."/>
            <person name="Mascarenhas dos Santos A.C."/>
            <person name="Pombert J.-F."/>
        </authorList>
    </citation>
    <scope>NUCLEOTIDE SEQUENCE [LARGE SCALE GENOMIC DNA]</scope>
    <source>
        <strain evidence="1 2">ATCC BAA-2455</strain>
    </source>
</reference>
<dbReference type="Proteomes" id="UP000325713">
    <property type="component" value="Chromosome"/>
</dbReference>